<protein>
    <recommendedName>
        <fullName evidence="2">Large polyvalent protein associated domain-containing protein</fullName>
    </recommendedName>
</protein>
<name>A0A6C0FZM4_9BACL</name>
<feature type="compositionally biased region" description="Low complexity" evidence="1">
    <location>
        <begin position="600"/>
        <end position="612"/>
    </location>
</feature>
<feature type="domain" description="Large polyvalent protein associated" evidence="2">
    <location>
        <begin position="1312"/>
        <end position="1496"/>
    </location>
</feature>
<reference evidence="3 4" key="1">
    <citation type="submission" date="2020-01" db="EMBL/GenBank/DDBJ databases">
        <title>Paenibacillus sp. nov., isolated from tomato rhizosphere.</title>
        <authorList>
            <person name="Weon H.-Y."/>
            <person name="Lee S.A."/>
        </authorList>
    </citation>
    <scope>NUCLEOTIDE SEQUENCE [LARGE SCALE GENOMIC DNA]</scope>
    <source>
        <strain evidence="3 4">12200R-189</strain>
    </source>
</reference>
<feature type="region of interest" description="Disordered" evidence="1">
    <location>
        <begin position="1"/>
        <end position="70"/>
    </location>
</feature>
<organism evidence="3 4">
    <name type="scientific">Paenibacillus lycopersici</name>
    <dbReference type="NCBI Taxonomy" id="2704462"/>
    <lineage>
        <taxon>Bacteria</taxon>
        <taxon>Bacillati</taxon>
        <taxon>Bacillota</taxon>
        <taxon>Bacilli</taxon>
        <taxon>Bacillales</taxon>
        <taxon>Paenibacillaceae</taxon>
        <taxon>Paenibacillus</taxon>
    </lineage>
</organism>
<dbReference type="Proteomes" id="UP000476064">
    <property type="component" value="Chromosome"/>
</dbReference>
<gene>
    <name evidence="3" type="ORF">GXP70_12470</name>
</gene>
<feature type="region of interest" description="Disordered" evidence="1">
    <location>
        <begin position="574"/>
        <end position="615"/>
    </location>
</feature>
<dbReference type="KEGG" id="plyc:GXP70_12470"/>
<accession>A0A6C0FZM4</accession>
<proteinExistence type="predicted"/>
<evidence type="ECO:0000259" key="2">
    <source>
        <dbReference type="Pfam" id="PF18857"/>
    </source>
</evidence>
<dbReference type="Pfam" id="PF18857">
    <property type="entry name" value="LPD38"/>
    <property type="match status" value="1"/>
</dbReference>
<feature type="compositionally biased region" description="Basic and acidic residues" evidence="1">
    <location>
        <begin position="9"/>
        <end position="28"/>
    </location>
</feature>
<keyword evidence="4" id="KW-1185">Reference proteome</keyword>
<dbReference type="RefSeq" id="WP_162357072.1">
    <property type="nucleotide sequence ID" value="NZ_CP048209.1"/>
</dbReference>
<evidence type="ECO:0000313" key="4">
    <source>
        <dbReference type="Proteomes" id="UP000476064"/>
    </source>
</evidence>
<sequence length="1592" mass="174483">MAQRPVLKYRGEDDDHKKRGQDARERVLSRVYGGDDSGGTTVPSRPVLKYIGPPDPLPSSFSGDPRTSMLNVPNAIESFQERHTTPDFMQAKPDARPGSFEAIQDFQRNAPVPAPASAKQQFYEQEAAARDKQLAGAPGFIRKPLEFIGHGLDVVQANIPGLADFQQGAAKTLGVEAETAPSTSGLLGRAANIAGQFAGGAVNPAALEQSVATGADRIATGALQRFAPSANPFVQRLAGNAVEGAAQNVANTAATGRTSARDLAEAAALGGLGGAAFEAAGTGLGRLGKVLHTRFKRAGIDEPEQKVQEILALPLGREDAAKARGQLPPGTEPIVTPYTPEPLGLPAPRNDASTTARVTRKANPFREQFEDLIAHAQRLQDEGRFTPGREDQDLDNLWASMAGRDAPSLDELIQLAYPTGKPIDPDLVRRARNYQTSRQAAGVPLPVKSASDRMAPQGVLGTVDAPVTVPARPKLEYKEAAPPTEALAEPNASSDVEGLVRQYHDAERILQEIDAKYSANPAASMEPKDYQAMAEAMSARSEAAERIQKMNNGPAELPDGVQGRAAAGVRETSFGARESAVTAAPPEPPSDTQALFGRKSQSSGGQAAGNSAKTISQTALTSSFRKNLGLTIDTGRMGVPKSQVAGIYKVHPEVIRTGTQGEYETLSHEAGHHFTKKFSLKSDPSLESELTQMMDTQNVHDYKQYPQNQWFDEGIAEYFRTLLSEPAQARQLAPRFSAFLESELPSKLQAGIQAVQRDVKTWLEQGDYNRAQGKLDFESGGKKKKFNWNRFYTTMVDDLHPLAMFEKALTGTIAQGKKSIYKMARLSRGVAERAKLAVTSGIYDDNGRKLSNGLRSIVRPLEKIGMSEKDLSTYLAVKHAVDLRRMGKETPFTPDEMAEVLNRWDADPTVQKVHRQIMKYNNALLDILQQAGIVSRQSVREMRQKYPNYVPFLRHFDDDELAGFKGGALGGAKAFANITTPIRKMSEEGSDRTIINPLESMIQNTFRAMDAVAQNKVGLNLAELAKVEGAGAWVEAVPGQKSAKEHIVDVYQDGKKQAYKIRDPDLYSALLSLDRESTNAVIKFLGGAAGMLRGGATLTPEFIVRNAFRDVASAIINSSKYGFNPIDFFKGLFHVVGKSDVFDKFMSSGGAMSTMMALDRDANREAMEMVFRRSMKDKAMNVVTSPAELAKWLSLYRPAQKTIGMLRHGAEISELSTKVGKANRVFKKTGDWDEAAYQARDLMDFNRAGSSIRQANRAVAFLNASIQGTDKMVRSFKENPASFMTRAFTTMVLPAAAAYFWNRYRLSDEERETYKNIPQYQKDNFLILGIPGTGRFVRIPKPFETGMLFATSTERMLDWLHDNDKQAFDDYGRATLQSFTPPMMFTALAPLLEGITNYSFFRDAPIVPQGEQRFEKKDQYGVYTSEVAKDIGKFLDTIGVGNSNFASPRVIDNTIQGYTAGLGGYGVDLADAGIKAATGRKTTPLPAKEWSEQPVLRSFFASTAGGGQVRDDFYDKWEKLSKKKESAEFNEQPFKDQKEFYQMKPYQKEIAALQKRYKAILQDKKLKSDAKRSQLDALDARMNAAAKKALGR</sequence>
<evidence type="ECO:0000313" key="3">
    <source>
        <dbReference type="EMBL" id="QHT60674.1"/>
    </source>
</evidence>
<evidence type="ECO:0000256" key="1">
    <source>
        <dbReference type="SAM" id="MobiDB-lite"/>
    </source>
</evidence>
<dbReference type="InterPro" id="IPR040561">
    <property type="entry name" value="LPD38"/>
</dbReference>
<dbReference type="EMBL" id="CP048209">
    <property type="protein sequence ID" value="QHT60674.1"/>
    <property type="molecule type" value="Genomic_DNA"/>
</dbReference>